<dbReference type="GO" id="GO:0005886">
    <property type="term" value="C:plasma membrane"/>
    <property type="evidence" value="ECO:0007669"/>
    <property type="project" value="UniProtKB-SubCell"/>
</dbReference>
<dbReference type="RefSeq" id="WP_187534159.1">
    <property type="nucleotide sequence ID" value="NZ_CBCSHU010000019.1"/>
</dbReference>
<dbReference type="Pfam" id="PF03788">
    <property type="entry name" value="LrgA"/>
    <property type="match status" value="1"/>
</dbReference>
<organism evidence="7 8">
    <name type="scientific">Erysipelothrix inopinata</name>
    <dbReference type="NCBI Taxonomy" id="225084"/>
    <lineage>
        <taxon>Bacteria</taxon>
        <taxon>Bacillati</taxon>
        <taxon>Bacillota</taxon>
        <taxon>Erysipelotrichia</taxon>
        <taxon>Erysipelotrichales</taxon>
        <taxon>Erysipelotrichaceae</taxon>
        <taxon>Erysipelothrix</taxon>
    </lineage>
</organism>
<evidence type="ECO:0000256" key="4">
    <source>
        <dbReference type="ARBA" id="ARBA00022989"/>
    </source>
</evidence>
<proteinExistence type="predicted"/>
<gene>
    <name evidence="7" type="ORF">H9L01_01355</name>
</gene>
<dbReference type="PANTHER" id="PTHR33931">
    <property type="entry name" value="HOLIN-LIKE PROTEIN CIDA-RELATED"/>
    <property type="match status" value="1"/>
</dbReference>
<dbReference type="PANTHER" id="PTHR33931:SF2">
    <property type="entry name" value="HOLIN-LIKE PROTEIN CIDA"/>
    <property type="match status" value="1"/>
</dbReference>
<reference evidence="7 8" key="1">
    <citation type="submission" date="2020-08" db="EMBL/GenBank/DDBJ databases">
        <title>Genome sequence of Erysipelothrix inopinata DSM 15511T.</title>
        <authorList>
            <person name="Hyun D.-W."/>
            <person name="Bae J.-W."/>
        </authorList>
    </citation>
    <scope>NUCLEOTIDE SEQUENCE [LARGE SCALE GENOMIC DNA]</scope>
    <source>
        <strain evidence="7 8">DSM 15511</strain>
    </source>
</reference>
<dbReference type="AlphaFoldDB" id="A0A7G9RZL6"/>
<evidence type="ECO:0000313" key="8">
    <source>
        <dbReference type="Proteomes" id="UP000515928"/>
    </source>
</evidence>
<evidence type="ECO:0000313" key="7">
    <source>
        <dbReference type="EMBL" id="QNN61041.1"/>
    </source>
</evidence>
<comment type="subcellular location">
    <subcellularLocation>
        <location evidence="1">Cell membrane</location>
        <topology evidence="1">Multi-pass membrane protein</topology>
    </subcellularLocation>
</comment>
<name>A0A7G9RZL6_9FIRM</name>
<keyword evidence="2" id="KW-1003">Cell membrane</keyword>
<evidence type="ECO:0000256" key="6">
    <source>
        <dbReference type="SAM" id="Phobius"/>
    </source>
</evidence>
<accession>A0A7G9RZL6</accession>
<feature type="transmembrane region" description="Helical" evidence="6">
    <location>
        <begin position="88"/>
        <end position="111"/>
    </location>
</feature>
<keyword evidence="8" id="KW-1185">Reference proteome</keyword>
<dbReference type="EMBL" id="CP060715">
    <property type="protein sequence ID" value="QNN61041.1"/>
    <property type="molecule type" value="Genomic_DNA"/>
</dbReference>
<feature type="transmembrane region" description="Helical" evidence="6">
    <location>
        <begin position="63"/>
        <end position="82"/>
    </location>
</feature>
<evidence type="ECO:0000256" key="1">
    <source>
        <dbReference type="ARBA" id="ARBA00004651"/>
    </source>
</evidence>
<sequence length="119" mass="13520">MNILVQFFIILVYSFVGDIIHTTFNLPIPGSIIGLVLLFISLKTKVLKLESIERAGNWLKSNMALLFVPITVGIMPYFNVIQKNWVEVTLIMVISTIITYLVTAFIAEYILKKEDKKNA</sequence>
<protein>
    <submittedName>
        <fullName evidence="7">CidA/LrgA family protein</fullName>
    </submittedName>
</protein>
<dbReference type="KEGG" id="eio:H9L01_01355"/>
<dbReference type="Proteomes" id="UP000515928">
    <property type="component" value="Chromosome"/>
</dbReference>
<evidence type="ECO:0000256" key="5">
    <source>
        <dbReference type="ARBA" id="ARBA00023136"/>
    </source>
</evidence>
<keyword evidence="4 6" id="KW-1133">Transmembrane helix</keyword>
<dbReference type="InterPro" id="IPR005538">
    <property type="entry name" value="LrgA/CidA"/>
</dbReference>
<evidence type="ECO:0000256" key="3">
    <source>
        <dbReference type="ARBA" id="ARBA00022692"/>
    </source>
</evidence>
<keyword evidence="3 6" id="KW-0812">Transmembrane</keyword>
<evidence type="ECO:0000256" key="2">
    <source>
        <dbReference type="ARBA" id="ARBA00022475"/>
    </source>
</evidence>
<feature type="transmembrane region" description="Helical" evidence="6">
    <location>
        <begin position="24"/>
        <end position="42"/>
    </location>
</feature>
<keyword evidence="5 6" id="KW-0472">Membrane</keyword>